<feature type="site" description="Transition state stabilizer" evidence="9">
    <location>
        <position position="34"/>
    </location>
</feature>
<evidence type="ECO:0000256" key="8">
    <source>
        <dbReference type="ARBA" id="ARBA00023239"/>
    </source>
</evidence>
<dbReference type="PANTHER" id="PTHR43181:SF1">
    <property type="entry name" value="2-C-METHYL-D-ERYTHRITOL 2,4-CYCLODIPHOSPHATE SYNTHASE, CHLOROPLASTIC"/>
    <property type="match status" value="1"/>
</dbReference>
<reference evidence="12 13" key="1">
    <citation type="journal article" date="2018" name="ISME J.">
        <title>Endosymbiont genomes yield clues of tubeworm success.</title>
        <authorList>
            <person name="Li Y."/>
            <person name="Liles M.R."/>
            <person name="Halanych K.M."/>
        </authorList>
    </citation>
    <scope>NUCLEOTIDE SEQUENCE [LARGE SCALE GENOMIC DNA]</scope>
    <source>
        <strain evidence="12">A1462</strain>
    </source>
</reference>
<dbReference type="Gene3D" id="3.30.1330.50">
    <property type="entry name" value="2-C-methyl-D-erythritol 2,4-cyclodiphosphate synthase"/>
    <property type="match status" value="1"/>
</dbReference>
<feature type="binding site" evidence="9">
    <location>
        <position position="10"/>
    </location>
    <ligand>
        <name>a divalent metal cation</name>
        <dbReference type="ChEBI" id="CHEBI:60240"/>
    </ligand>
</feature>
<dbReference type="SUPFAM" id="SSF69765">
    <property type="entry name" value="IpsF-like"/>
    <property type="match status" value="1"/>
</dbReference>
<comment type="similarity">
    <text evidence="3 9 10">Belongs to the IspF family.</text>
</comment>
<dbReference type="HAMAP" id="MF_00107">
    <property type="entry name" value="IspF"/>
    <property type="match status" value="1"/>
</dbReference>
<evidence type="ECO:0000256" key="10">
    <source>
        <dbReference type="RuleBase" id="RU004395"/>
    </source>
</evidence>
<dbReference type="GO" id="GO:0008685">
    <property type="term" value="F:2-C-methyl-D-erythritol 2,4-cyclodiphosphate synthase activity"/>
    <property type="evidence" value="ECO:0007669"/>
    <property type="project" value="UniProtKB-UniRule"/>
</dbReference>
<dbReference type="GO" id="GO:0046872">
    <property type="term" value="F:metal ion binding"/>
    <property type="evidence" value="ECO:0007669"/>
    <property type="project" value="UniProtKB-KW"/>
</dbReference>
<accession>A0A370DR05</accession>
<evidence type="ECO:0000256" key="6">
    <source>
        <dbReference type="ARBA" id="ARBA00022723"/>
    </source>
</evidence>
<feature type="binding site" evidence="9">
    <location>
        <begin position="8"/>
        <end position="10"/>
    </location>
    <ligand>
        <name>4-CDP-2-C-methyl-D-erythritol 2-phosphate</name>
        <dbReference type="ChEBI" id="CHEBI:57919"/>
    </ligand>
</feature>
<dbReference type="EMBL" id="QFXE01000005">
    <property type="protein sequence ID" value="RDH87515.1"/>
    <property type="molecule type" value="Genomic_DNA"/>
</dbReference>
<dbReference type="PANTHER" id="PTHR43181">
    <property type="entry name" value="2-C-METHYL-D-ERYTHRITOL 2,4-CYCLODIPHOSPHATE SYNTHASE, CHLOROPLASTIC"/>
    <property type="match status" value="1"/>
</dbReference>
<evidence type="ECO:0000259" key="11">
    <source>
        <dbReference type="Pfam" id="PF02542"/>
    </source>
</evidence>
<feature type="binding site" evidence="9">
    <location>
        <begin position="132"/>
        <end position="135"/>
    </location>
    <ligand>
        <name>4-CDP-2-C-methyl-D-erythritol 2-phosphate</name>
        <dbReference type="ChEBI" id="CHEBI:57919"/>
    </ligand>
</feature>
<feature type="site" description="Transition state stabilizer" evidence="9">
    <location>
        <position position="133"/>
    </location>
</feature>
<organism evidence="12 13">
    <name type="scientific">endosymbiont of Escarpia spicata</name>
    <dbReference type="NCBI Taxonomy" id="2200908"/>
    <lineage>
        <taxon>Bacteria</taxon>
        <taxon>Pseudomonadati</taxon>
        <taxon>Pseudomonadota</taxon>
        <taxon>Gammaproteobacteria</taxon>
        <taxon>sulfur-oxidizing symbionts</taxon>
    </lineage>
</organism>
<feature type="binding site" evidence="9">
    <location>
        <position position="142"/>
    </location>
    <ligand>
        <name>4-CDP-2-C-methyl-D-erythritol 2-phosphate</name>
        <dbReference type="ChEBI" id="CHEBI:57919"/>
    </ligand>
</feature>
<dbReference type="UniPathway" id="UPA00056">
    <property type="reaction ID" value="UER00095"/>
</dbReference>
<gene>
    <name evidence="9" type="primary">ispF</name>
    <name evidence="12" type="ORF">DIZ78_02790</name>
</gene>
<dbReference type="NCBIfam" id="TIGR00151">
    <property type="entry name" value="ispF"/>
    <property type="match status" value="1"/>
</dbReference>
<comment type="subunit">
    <text evidence="4 9">Homotrimer.</text>
</comment>
<dbReference type="InterPro" id="IPR036571">
    <property type="entry name" value="MECDP_synthase_sf"/>
</dbReference>
<feature type="binding site" evidence="9">
    <location>
        <position position="8"/>
    </location>
    <ligand>
        <name>a divalent metal cation</name>
        <dbReference type="ChEBI" id="CHEBI:60240"/>
    </ligand>
</feature>
<comment type="caution">
    <text evidence="12">The sequence shown here is derived from an EMBL/GenBank/DDBJ whole genome shotgun (WGS) entry which is preliminary data.</text>
</comment>
<dbReference type="GO" id="GO:0016114">
    <property type="term" value="P:terpenoid biosynthetic process"/>
    <property type="evidence" value="ECO:0007669"/>
    <property type="project" value="InterPro"/>
</dbReference>
<dbReference type="CDD" id="cd00554">
    <property type="entry name" value="MECDP_synthase"/>
    <property type="match status" value="1"/>
</dbReference>
<evidence type="ECO:0000256" key="9">
    <source>
        <dbReference type="HAMAP-Rule" id="MF_00107"/>
    </source>
</evidence>
<dbReference type="InterPro" id="IPR003526">
    <property type="entry name" value="MECDP_synthase"/>
</dbReference>
<feature type="binding site" evidence="9">
    <location>
        <begin position="56"/>
        <end position="58"/>
    </location>
    <ligand>
        <name>4-CDP-2-C-methyl-D-erythritol 2-phosphate</name>
        <dbReference type="ChEBI" id="CHEBI:57919"/>
    </ligand>
</feature>
<evidence type="ECO:0000256" key="1">
    <source>
        <dbReference type="ARBA" id="ARBA00000200"/>
    </source>
</evidence>
<feature type="binding site" evidence="9">
    <location>
        <position position="42"/>
    </location>
    <ligand>
        <name>a divalent metal cation</name>
        <dbReference type="ChEBI" id="CHEBI:60240"/>
    </ligand>
</feature>
<evidence type="ECO:0000313" key="12">
    <source>
        <dbReference type="EMBL" id="RDH87515.1"/>
    </source>
</evidence>
<keyword evidence="8 9" id="KW-0456">Lyase</keyword>
<dbReference type="EC" id="4.6.1.12" evidence="5 9"/>
<dbReference type="InterPro" id="IPR020555">
    <property type="entry name" value="MECDP_synthase_CS"/>
</dbReference>
<comment type="catalytic activity">
    <reaction evidence="1 9 10">
        <text>4-CDP-2-C-methyl-D-erythritol 2-phosphate = 2-C-methyl-D-erythritol 2,4-cyclic diphosphate + CMP</text>
        <dbReference type="Rhea" id="RHEA:23864"/>
        <dbReference type="ChEBI" id="CHEBI:57919"/>
        <dbReference type="ChEBI" id="CHEBI:58483"/>
        <dbReference type="ChEBI" id="CHEBI:60377"/>
        <dbReference type="EC" id="4.6.1.12"/>
    </reaction>
</comment>
<comment type="caution">
    <text evidence="9">Lacks conserved residue(s) required for the propagation of feature annotation.</text>
</comment>
<feature type="binding site" evidence="9">
    <location>
        <position position="139"/>
    </location>
    <ligand>
        <name>4-CDP-2-C-methyl-D-erythritol 2-phosphate</name>
        <dbReference type="ChEBI" id="CHEBI:57919"/>
    </ligand>
</feature>
<proteinExistence type="inferred from homology"/>
<evidence type="ECO:0000256" key="4">
    <source>
        <dbReference type="ARBA" id="ARBA00011233"/>
    </source>
</evidence>
<dbReference type="AlphaFoldDB" id="A0A370DR05"/>
<dbReference type="Proteomes" id="UP000254771">
    <property type="component" value="Unassembled WGS sequence"/>
</dbReference>
<dbReference type="PROSITE" id="PS01350">
    <property type="entry name" value="ISPF"/>
    <property type="match status" value="1"/>
</dbReference>
<dbReference type="Pfam" id="PF02542">
    <property type="entry name" value="YgbB"/>
    <property type="match status" value="1"/>
</dbReference>
<feature type="binding site" evidence="9">
    <location>
        <begin position="34"/>
        <end position="35"/>
    </location>
    <ligand>
        <name>4-CDP-2-C-methyl-D-erythritol 2-phosphate</name>
        <dbReference type="ChEBI" id="CHEBI:57919"/>
    </ligand>
</feature>
<keyword evidence="13" id="KW-1185">Reference proteome</keyword>
<keyword evidence="6 9" id="KW-0479">Metal-binding</keyword>
<dbReference type="GO" id="GO:0019288">
    <property type="term" value="P:isopentenyl diphosphate biosynthetic process, methylerythritol 4-phosphate pathway"/>
    <property type="evidence" value="ECO:0007669"/>
    <property type="project" value="UniProtKB-UniRule"/>
</dbReference>
<comment type="function">
    <text evidence="9">Involved in the biosynthesis of isopentenyl diphosphate (IPP) and dimethylallyl diphosphate (DMAPP), two major building blocks of isoprenoid compounds. Catalyzes the conversion of 4-diphosphocytidyl-2-C-methyl-D-erythritol 2-phosphate (CDP-ME2P) to 2-C-methyl-D-erythritol 2,4-cyclodiphosphate (ME-CPP) with a corresponding release of cytidine 5-monophosphate (CMP).</text>
</comment>
<feature type="domain" description="2-C-methyl-D-erythritol 2,4-cyclodiphosphate synthase" evidence="11">
    <location>
        <begin position="1"/>
        <end position="154"/>
    </location>
</feature>
<sequence>MRIGQGYDAHRFESGKRLLLGGVEIKHDQGLKAHSDGDVLIHALCDALLGAAGMGDIGRHFPDSASEYAGIDSRRLLQRVVELIQDAGLRVGNVDLTAVAQRPKLAPYIDTMQTRLASDLQVEPARVNVKATTTEGMGFTGRGEGIAAYAVALLEEGSV</sequence>
<evidence type="ECO:0000256" key="7">
    <source>
        <dbReference type="ARBA" id="ARBA00023229"/>
    </source>
</evidence>
<evidence type="ECO:0000256" key="2">
    <source>
        <dbReference type="ARBA" id="ARBA00004709"/>
    </source>
</evidence>
<evidence type="ECO:0000256" key="5">
    <source>
        <dbReference type="ARBA" id="ARBA00012579"/>
    </source>
</evidence>
<keyword evidence="7 9" id="KW-0414">Isoprene biosynthesis</keyword>
<comment type="cofactor">
    <cofactor evidence="9">
        <name>a divalent metal cation</name>
        <dbReference type="ChEBI" id="CHEBI:60240"/>
    </cofactor>
    <text evidence="9">Binds 1 divalent metal cation per subunit.</text>
</comment>
<name>A0A370DR05_9GAMM</name>
<evidence type="ECO:0000256" key="3">
    <source>
        <dbReference type="ARBA" id="ARBA00008480"/>
    </source>
</evidence>
<protein>
    <recommendedName>
        <fullName evidence="5 9">2-C-methyl-D-erythritol 2,4-cyclodiphosphate synthase</fullName>
        <shortName evidence="9">MECDP-synthase</shortName>
        <shortName evidence="9">MECPP-synthase</shortName>
        <shortName evidence="9">MECPS</shortName>
        <ecNumber evidence="5 9">4.6.1.12</ecNumber>
    </recommendedName>
</protein>
<dbReference type="FunFam" id="3.30.1330.50:FF:000001">
    <property type="entry name" value="2-C-methyl-D-erythritol 2,4-cyclodiphosphate synthase"/>
    <property type="match status" value="1"/>
</dbReference>
<evidence type="ECO:0000313" key="13">
    <source>
        <dbReference type="Proteomes" id="UP000254771"/>
    </source>
</evidence>
<comment type="pathway">
    <text evidence="2 9">Isoprenoid biosynthesis; isopentenyl diphosphate biosynthesis via DXP pathway; isopentenyl diphosphate from 1-deoxy-D-xylulose 5-phosphate: step 4/6.</text>
</comment>